<dbReference type="InterPro" id="IPR020006">
    <property type="entry name" value="FlhF"/>
</dbReference>
<evidence type="ECO:0000256" key="9">
    <source>
        <dbReference type="ARBA" id="ARBA00023134"/>
    </source>
</evidence>
<dbReference type="GO" id="GO:0005047">
    <property type="term" value="F:signal recognition particle binding"/>
    <property type="evidence" value="ECO:0007669"/>
    <property type="project" value="TreeGrafter"/>
</dbReference>
<dbReference type="NCBIfam" id="TIGR03499">
    <property type="entry name" value="FlhF"/>
    <property type="match status" value="1"/>
</dbReference>
<dbReference type="InterPro" id="IPR003593">
    <property type="entry name" value="AAA+_ATPase"/>
</dbReference>
<dbReference type="GO" id="GO:0044781">
    <property type="term" value="P:bacterial-type flagellum organization"/>
    <property type="evidence" value="ECO:0007669"/>
    <property type="project" value="UniProtKB-UniRule"/>
</dbReference>
<evidence type="ECO:0000256" key="5">
    <source>
        <dbReference type="ARBA" id="ARBA00022475"/>
    </source>
</evidence>
<keyword evidence="7" id="KW-1005">Bacterial flagellum biogenesis</keyword>
<protein>
    <recommendedName>
        <fullName evidence="3 13">Flagellar biosynthesis protein FlhF</fullName>
    </recommendedName>
</protein>
<dbReference type="InterPro" id="IPR027417">
    <property type="entry name" value="P-loop_NTPase"/>
</dbReference>
<sequence length="477" mass="54242">MIVKKFQAPTENEAMKKAKEELGANAVVLNIKFLKARGLFRIFKKDQVEITAALEEKEFIKNVNTRKPEMKTLDFKEDKPDENVSNTVDPKKSNDNASLDLRADEDIDLNDPKRIEERLDALQKLMKESSANNQKLRQDNRFDSKNRKSEIYRNPDIIYEDEEEEVKKNTKLEAKTEAKLEAKTETKTENKLEAKTLEAKLTKTSPKENSSNDTFLKLIHKKLVDSEVDEKYVDEILGEIALSMQKESDIDSILSAVYQKIILKLGEASPVKLNSKPKLAFFIGPTGVGKTTTIAKIASKFKLEKYAKVAFITSDTYRIAAVEQLNTYASIIDCPVDVVYGPEELRESLESFKNYDLVLVDTAGRSHKSEEQMEELKRLLEVATDYKEDYDLDIYLTLSVTTKYKDLVNIAKKYDDIKGWKIIFTKLDETCSLGNIINVKMLTNAPLSYTTSGQNVPNDIELINEQFIAKQLLGGNT</sequence>
<keyword evidence="5" id="KW-1003">Cell membrane</keyword>
<dbReference type="Gene3D" id="1.20.120.1380">
    <property type="entry name" value="Flagellar FlhF biosynthesis protein, N domain"/>
    <property type="match status" value="1"/>
</dbReference>
<evidence type="ECO:0000313" key="18">
    <source>
        <dbReference type="Proteomes" id="UP000236726"/>
    </source>
</evidence>
<feature type="compositionally biased region" description="Basic and acidic residues" evidence="14">
    <location>
        <begin position="136"/>
        <end position="147"/>
    </location>
</feature>
<evidence type="ECO:0000259" key="15">
    <source>
        <dbReference type="SMART" id="SM00382"/>
    </source>
</evidence>
<dbReference type="InterPro" id="IPR047040">
    <property type="entry name" value="FlhF__GTPase_dom"/>
</dbReference>
<dbReference type="GO" id="GO:0005886">
    <property type="term" value="C:plasma membrane"/>
    <property type="evidence" value="ECO:0007669"/>
    <property type="project" value="UniProtKB-SubCell"/>
</dbReference>
<keyword evidence="17" id="KW-0969">Cilium</keyword>
<name>A0A1H5UPW7_9FIRM</name>
<evidence type="ECO:0000256" key="1">
    <source>
        <dbReference type="ARBA" id="ARBA00004413"/>
    </source>
</evidence>
<organism evidence="17 18">
    <name type="scientific">Lachnospira multipara</name>
    <dbReference type="NCBI Taxonomy" id="28051"/>
    <lineage>
        <taxon>Bacteria</taxon>
        <taxon>Bacillati</taxon>
        <taxon>Bacillota</taxon>
        <taxon>Clostridia</taxon>
        <taxon>Lachnospirales</taxon>
        <taxon>Lachnospiraceae</taxon>
        <taxon>Lachnospira</taxon>
    </lineage>
</organism>
<dbReference type="FunFam" id="3.40.50.300:FF:000695">
    <property type="entry name" value="Flagellar biosynthesis regulator FlhF"/>
    <property type="match status" value="1"/>
</dbReference>
<dbReference type="PANTHER" id="PTHR43134:SF3">
    <property type="entry name" value="FLAGELLAR BIOSYNTHESIS PROTEIN FLHF"/>
    <property type="match status" value="1"/>
</dbReference>
<feature type="domain" description="AAA+ ATPase" evidence="15">
    <location>
        <begin position="276"/>
        <end position="424"/>
    </location>
</feature>
<keyword evidence="11" id="KW-1006">Bacterial flagellum protein export</keyword>
<evidence type="ECO:0000256" key="12">
    <source>
        <dbReference type="ARBA" id="ARBA00025337"/>
    </source>
</evidence>
<keyword evidence="4" id="KW-0813">Transport</keyword>
<evidence type="ECO:0000256" key="2">
    <source>
        <dbReference type="ARBA" id="ARBA00008531"/>
    </source>
</evidence>
<evidence type="ECO:0000256" key="3">
    <source>
        <dbReference type="ARBA" id="ARBA00014919"/>
    </source>
</evidence>
<evidence type="ECO:0000256" key="11">
    <source>
        <dbReference type="ARBA" id="ARBA00023225"/>
    </source>
</evidence>
<feature type="domain" description="SRP54-type proteins GTP-binding" evidence="16">
    <location>
        <begin position="277"/>
        <end position="474"/>
    </location>
</feature>
<dbReference type="GO" id="GO:0003924">
    <property type="term" value="F:GTPase activity"/>
    <property type="evidence" value="ECO:0007669"/>
    <property type="project" value="UniProtKB-UniRule"/>
</dbReference>
<evidence type="ECO:0000256" key="8">
    <source>
        <dbReference type="ARBA" id="ARBA00022927"/>
    </source>
</evidence>
<reference evidence="17 18" key="1">
    <citation type="submission" date="2016-10" db="EMBL/GenBank/DDBJ databases">
        <authorList>
            <person name="de Groot N.N."/>
        </authorList>
    </citation>
    <scope>NUCLEOTIDE SEQUENCE [LARGE SCALE GENOMIC DNA]</scope>
    <source>
        <strain evidence="17 18">D15d</strain>
    </source>
</reference>
<evidence type="ECO:0000256" key="13">
    <source>
        <dbReference type="NCBIfam" id="TIGR03499"/>
    </source>
</evidence>
<evidence type="ECO:0000256" key="6">
    <source>
        <dbReference type="ARBA" id="ARBA00022741"/>
    </source>
</evidence>
<dbReference type="Gene3D" id="3.40.50.300">
    <property type="entry name" value="P-loop containing nucleotide triphosphate hydrolases"/>
    <property type="match status" value="1"/>
</dbReference>
<dbReference type="AlphaFoldDB" id="A0A1H5UPW7"/>
<keyword evidence="9" id="KW-0342">GTP-binding</keyword>
<dbReference type="SMART" id="SM00962">
    <property type="entry name" value="SRP54"/>
    <property type="match status" value="1"/>
</dbReference>
<gene>
    <name evidence="17" type="ORF">SAMN05216537_10828</name>
</gene>
<keyword evidence="10" id="KW-0472">Membrane</keyword>
<feature type="region of interest" description="Disordered" evidence="14">
    <location>
        <begin position="71"/>
        <end position="100"/>
    </location>
</feature>
<dbReference type="PANTHER" id="PTHR43134">
    <property type="entry name" value="SIGNAL RECOGNITION PARTICLE RECEPTOR SUBUNIT ALPHA"/>
    <property type="match status" value="1"/>
</dbReference>
<dbReference type="GO" id="GO:0006614">
    <property type="term" value="P:SRP-dependent cotranslational protein targeting to membrane"/>
    <property type="evidence" value="ECO:0007669"/>
    <property type="project" value="UniProtKB-UniRule"/>
</dbReference>
<feature type="region of interest" description="Disordered" evidence="14">
    <location>
        <begin position="127"/>
        <end position="147"/>
    </location>
</feature>
<dbReference type="InterPro" id="IPR000897">
    <property type="entry name" value="SRP54_GTPase_dom"/>
</dbReference>
<evidence type="ECO:0000256" key="7">
    <source>
        <dbReference type="ARBA" id="ARBA00022795"/>
    </source>
</evidence>
<evidence type="ECO:0000259" key="16">
    <source>
        <dbReference type="SMART" id="SM00962"/>
    </source>
</evidence>
<dbReference type="RefSeq" id="WP_103952800.1">
    <property type="nucleotide sequence ID" value="NZ_FNUL01000008.1"/>
</dbReference>
<dbReference type="EMBL" id="FNUL01000008">
    <property type="protein sequence ID" value="SEF77143.1"/>
    <property type="molecule type" value="Genomic_DNA"/>
</dbReference>
<evidence type="ECO:0000256" key="10">
    <source>
        <dbReference type="ARBA" id="ARBA00023136"/>
    </source>
</evidence>
<keyword evidence="6" id="KW-0547">Nucleotide-binding</keyword>
<proteinExistence type="inferred from homology"/>
<dbReference type="GO" id="GO:0015031">
    <property type="term" value="P:protein transport"/>
    <property type="evidence" value="ECO:0007669"/>
    <property type="project" value="UniProtKB-KW"/>
</dbReference>
<evidence type="ECO:0000256" key="4">
    <source>
        <dbReference type="ARBA" id="ARBA00022448"/>
    </source>
</evidence>
<dbReference type="CDD" id="cd17873">
    <property type="entry name" value="FlhF"/>
    <property type="match status" value="1"/>
</dbReference>
<comment type="similarity">
    <text evidence="2">Belongs to the GTP-binding SRP family.</text>
</comment>
<evidence type="ECO:0000256" key="14">
    <source>
        <dbReference type="SAM" id="MobiDB-lite"/>
    </source>
</evidence>
<keyword evidence="17" id="KW-0282">Flagellum</keyword>
<keyword evidence="8" id="KW-0653">Protein transport</keyword>
<dbReference type="GO" id="GO:0005525">
    <property type="term" value="F:GTP binding"/>
    <property type="evidence" value="ECO:0007669"/>
    <property type="project" value="UniProtKB-UniRule"/>
</dbReference>
<accession>A0A1H5UPW7</accession>
<feature type="compositionally biased region" description="Basic and acidic residues" evidence="14">
    <location>
        <begin position="71"/>
        <end position="82"/>
    </location>
</feature>
<dbReference type="Proteomes" id="UP000236726">
    <property type="component" value="Unassembled WGS sequence"/>
</dbReference>
<dbReference type="Pfam" id="PF00448">
    <property type="entry name" value="SRP54"/>
    <property type="match status" value="1"/>
</dbReference>
<keyword evidence="17" id="KW-0966">Cell projection</keyword>
<dbReference type="SUPFAM" id="SSF52540">
    <property type="entry name" value="P-loop containing nucleoside triphosphate hydrolases"/>
    <property type="match status" value="1"/>
</dbReference>
<comment type="function">
    <text evidence="12">Necessary for flagellar biosynthesis. May be involved in translocation of the flagellum.</text>
</comment>
<comment type="subcellular location">
    <subcellularLocation>
        <location evidence="1">Cell membrane</location>
        <topology evidence="1">Peripheral membrane protein</topology>
        <orientation evidence="1">Cytoplasmic side</orientation>
    </subcellularLocation>
</comment>
<dbReference type="SMART" id="SM00382">
    <property type="entry name" value="AAA"/>
    <property type="match status" value="1"/>
</dbReference>
<keyword evidence="18" id="KW-1185">Reference proteome</keyword>
<evidence type="ECO:0000313" key="17">
    <source>
        <dbReference type="EMBL" id="SEF77143.1"/>
    </source>
</evidence>